<dbReference type="PANTHER" id="PTHR47354:SF5">
    <property type="entry name" value="PROTEIN RFBI"/>
    <property type="match status" value="1"/>
</dbReference>
<dbReference type="InterPro" id="IPR017927">
    <property type="entry name" value="FAD-bd_FR_type"/>
</dbReference>
<dbReference type="SUPFAM" id="SSF63380">
    <property type="entry name" value="Riboflavin synthase domain-like"/>
    <property type="match status" value="1"/>
</dbReference>
<comment type="caution">
    <text evidence="15">The sequence shown here is derived from an EMBL/GenBank/DDBJ whole genome shotgun (WGS) entry which is preliminary data.</text>
</comment>
<dbReference type="Gene3D" id="2.40.30.10">
    <property type="entry name" value="Translation factors"/>
    <property type="match status" value="1"/>
</dbReference>
<comment type="cofactor">
    <cofactor evidence="1">
        <name>heme b</name>
        <dbReference type="ChEBI" id="CHEBI:60344"/>
    </cofactor>
</comment>
<dbReference type="SUPFAM" id="SSF46458">
    <property type="entry name" value="Globin-like"/>
    <property type="match status" value="1"/>
</dbReference>
<evidence type="ECO:0000256" key="12">
    <source>
        <dbReference type="SAM" id="MobiDB-lite"/>
    </source>
</evidence>
<feature type="domain" description="FAD-binding FR-type" evidence="14">
    <location>
        <begin position="137"/>
        <end position="237"/>
    </location>
</feature>
<dbReference type="PANTHER" id="PTHR47354">
    <property type="entry name" value="NADH OXIDOREDUCTASE HCR"/>
    <property type="match status" value="1"/>
</dbReference>
<proteinExistence type="inferred from homology"/>
<comment type="cofactor">
    <cofactor evidence="2">
        <name>FAD</name>
        <dbReference type="ChEBI" id="CHEBI:57692"/>
    </cofactor>
</comment>
<dbReference type="PROSITE" id="PS01033">
    <property type="entry name" value="GLOBIN"/>
    <property type="match status" value="1"/>
</dbReference>
<evidence type="ECO:0000256" key="5">
    <source>
        <dbReference type="ARBA" id="ARBA00022714"/>
    </source>
</evidence>
<dbReference type="EC" id="1.14.12.17" evidence="4"/>
<feature type="domain" description="Globin" evidence="13">
    <location>
        <begin position="1"/>
        <end position="131"/>
    </location>
</feature>
<evidence type="ECO:0000313" key="15">
    <source>
        <dbReference type="EMBL" id="MBF6302970.1"/>
    </source>
</evidence>
<dbReference type="InterPro" id="IPR050415">
    <property type="entry name" value="MRET"/>
</dbReference>
<dbReference type="InterPro" id="IPR001433">
    <property type="entry name" value="OxRdtase_FAD/NAD-bd"/>
</dbReference>
<evidence type="ECO:0000256" key="9">
    <source>
        <dbReference type="ARBA" id="ARBA00048649"/>
    </source>
</evidence>
<dbReference type="Gene3D" id="1.10.490.10">
    <property type="entry name" value="Globins"/>
    <property type="match status" value="1"/>
</dbReference>
<dbReference type="Pfam" id="PF00175">
    <property type="entry name" value="NAD_binding_1"/>
    <property type="match status" value="1"/>
</dbReference>
<organism evidence="15 16">
    <name type="scientific">Nocardia amamiensis</name>
    <dbReference type="NCBI Taxonomy" id="404578"/>
    <lineage>
        <taxon>Bacteria</taxon>
        <taxon>Bacillati</taxon>
        <taxon>Actinomycetota</taxon>
        <taxon>Actinomycetes</taxon>
        <taxon>Mycobacteriales</taxon>
        <taxon>Nocardiaceae</taxon>
        <taxon>Nocardia</taxon>
    </lineage>
</organism>
<dbReference type="Pfam" id="PF00970">
    <property type="entry name" value="FAD_binding_6"/>
    <property type="match status" value="1"/>
</dbReference>
<evidence type="ECO:0000256" key="8">
    <source>
        <dbReference type="ARBA" id="ARBA00023027"/>
    </source>
</evidence>
<dbReference type="SUPFAM" id="SSF52343">
    <property type="entry name" value="Ferredoxin reductase-like, C-terminal NADP-linked domain"/>
    <property type="match status" value="1"/>
</dbReference>
<gene>
    <name evidence="15" type="ORF">IU459_36480</name>
</gene>
<comment type="similarity">
    <text evidence="3">In the C-terminal section; belongs to the flavoprotein pyridine nucleotide cytochrome reductase family.</text>
</comment>
<comment type="similarity">
    <text evidence="11">Belongs to the globin family.</text>
</comment>
<dbReference type="PRINTS" id="PR00410">
    <property type="entry name" value="PHEHYDRXLASE"/>
</dbReference>
<feature type="region of interest" description="Disordered" evidence="12">
    <location>
        <begin position="368"/>
        <end position="397"/>
    </location>
</feature>
<dbReference type="InterPro" id="IPR017938">
    <property type="entry name" value="Riboflavin_synthase-like_b-brl"/>
</dbReference>
<keyword evidence="7" id="KW-0411">Iron-sulfur</keyword>
<reference evidence="15 16" key="1">
    <citation type="submission" date="2020-10" db="EMBL/GenBank/DDBJ databases">
        <title>Identification of Nocardia species via Next-generation sequencing and recognition of intraspecies genetic diversity.</title>
        <authorList>
            <person name="Li P."/>
            <person name="Li P."/>
            <person name="Lu B."/>
        </authorList>
    </citation>
    <scope>NUCLEOTIDE SEQUENCE [LARGE SCALE GENOMIC DNA]</scope>
    <source>
        <strain evidence="15 16">BJ06-0157</strain>
    </source>
</reference>
<evidence type="ECO:0000256" key="3">
    <source>
        <dbReference type="ARBA" id="ARBA00006401"/>
    </source>
</evidence>
<dbReference type="PRINTS" id="PR00371">
    <property type="entry name" value="FPNCR"/>
</dbReference>
<evidence type="ECO:0000256" key="2">
    <source>
        <dbReference type="ARBA" id="ARBA00001974"/>
    </source>
</evidence>
<evidence type="ECO:0000256" key="1">
    <source>
        <dbReference type="ARBA" id="ARBA00001970"/>
    </source>
</evidence>
<keyword evidence="5" id="KW-0001">2Fe-2S</keyword>
<evidence type="ECO:0000256" key="6">
    <source>
        <dbReference type="ARBA" id="ARBA00022857"/>
    </source>
</evidence>
<dbReference type="InterPro" id="IPR009050">
    <property type="entry name" value="Globin-like_sf"/>
</dbReference>
<keyword evidence="16" id="KW-1185">Reference proteome</keyword>
<dbReference type="InterPro" id="IPR008333">
    <property type="entry name" value="Cbr1-like_FAD-bd_dom"/>
</dbReference>
<dbReference type="CDD" id="cd06187">
    <property type="entry name" value="O2ase_reductase_like"/>
    <property type="match status" value="1"/>
</dbReference>
<name>A0ABS0D2A1_9NOCA</name>
<keyword evidence="6" id="KW-0521">NADP</keyword>
<comment type="catalytic activity">
    <reaction evidence="9">
        <text>2 nitric oxide + NADH + 2 O2 = 2 nitrate + NAD(+) + H(+)</text>
        <dbReference type="Rhea" id="RHEA:19469"/>
        <dbReference type="ChEBI" id="CHEBI:15378"/>
        <dbReference type="ChEBI" id="CHEBI:15379"/>
        <dbReference type="ChEBI" id="CHEBI:16480"/>
        <dbReference type="ChEBI" id="CHEBI:17632"/>
        <dbReference type="ChEBI" id="CHEBI:57540"/>
        <dbReference type="ChEBI" id="CHEBI:57945"/>
        <dbReference type="EC" id="1.14.12.17"/>
    </reaction>
</comment>
<evidence type="ECO:0000313" key="16">
    <source>
        <dbReference type="Proteomes" id="UP000702209"/>
    </source>
</evidence>
<keyword evidence="11" id="KW-0349">Heme</keyword>
<dbReference type="InterPro" id="IPR000971">
    <property type="entry name" value="Globin"/>
</dbReference>
<dbReference type="InterPro" id="IPR012292">
    <property type="entry name" value="Globin/Proto"/>
</dbReference>
<keyword evidence="11" id="KW-0813">Transport</keyword>
<evidence type="ECO:0000256" key="10">
    <source>
        <dbReference type="ARBA" id="ARBA00049433"/>
    </source>
</evidence>
<dbReference type="RefSeq" id="WP_195134149.1">
    <property type="nucleotide sequence ID" value="NZ_JADLQX010000090.1"/>
</dbReference>
<keyword evidence="11" id="KW-0479">Metal-binding</keyword>
<dbReference type="Gene3D" id="3.40.50.80">
    <property type="entry name" value="Nucleotide-binding domain of ferredoxin-NADP reductase (FNR) module"/>
    <property type="match status" value="1"/>
</dbReference>
<dbReference type="Proteomes" id="UP000702209">
    <property type="component" value="Unassembled WGS sequence"/>
</dbReference>
<comment type="catalytic activity">
    <reaction evidence="10">
        <text>2 nitric oxide + NADPH + 2 O2 = 2 nitrate + NADP(+) + H(+)</text>
        <dbReference type="Rhea" id="RHEA:19465"/>
        <dbReference type="ChEBI" id="CHEBI:15378"/>
        <dbReference type="ChEBI" id="CHEBI:15379"/>
        <dbReference type="ChEBI" id="CHEBI:16480"/>
        <dbReference type="ChEBI" id="CHEBI:17632"/>
        <dbReference type="ChEBI" id="CHEBI:57783"/>
        <dbReference type="ChEBI" id="CHEBI:58349"/>
        <dbReference type="EC" id="1.14.12.17"/>
    </reaction>
</comment>
<dbReference type="InterPro" id="IPR039261">
    <property type="entry name" value="FNR_nucleotide-bd"/>
</dbReference>
<dbReference type="PROSITE" id="PS51384">
    <property type="entry name" value="FAD_FR"/>
    <property type="match status" value="1"/>
</dbReference>
<evidence type="ECO:0000259" key="13">
    <source>
        <dbReference type="PROSITE" id="PS01033"/>
    </source>
</evidence>
<dbReference type="InterPro" id="IPR001709">
    <property type="entry name" value="Flavoprot_Pyr_Nucl_cyt_Rdtase"/>
</dbReference>
<evidence type="ECO:0000256" key="4">
    <source>
        <dbReference type="ARBA" id="ARBA00012229"/>
    </source>
</evidence>
<sequence length="397" mass="43542">MDIPTLRDSWLSIEKVGDEAVLYFYSHLFMEHPEVRDMFPLSMTTQRGRFFAALGRIVSNVDCLATDAAFVQQLGRDHRKFRVVADHYPAAGASLLATMEYFLGAAWTDNLAATWAEAYRAVARIMVTAAEEEASAPAWWEAEVVATERRSIDVGVLRIRPNQPYSYNAGQSMAVQIPQRPRLWRYYTPANAPRPDGTLDLHVQIVAGGQVSATLARTVAVGDTLRLGAPIGTALTLSADFRGDLLMVAGGTGLAPMTALIEQLDERWRSTGEASNVYLFHGVRTQRNIYDHTFLSELAGNRPWLRYTPVVSDDPAYPGECGPVGTVVAKTHRWQGETALICGSTAMVEHAAGELRRAGLPASAIRFENFDGGHPDNPTSNTSGAPTEMAHQVTTWH</sequence>
<dbReference type="EMBL" id="JADLQX010000090">
    <property type="protein sequence ID" value="MBF6302970.1"/>
    <property type="molecule type" value="Genomic_DNA"/>
</dbReference>
<keyword evidence="11" id="KW-0408">Iron</keyword>
<evidence type="ECO:0000259" key="14">
    <source>
        <dbReference type="PROSITE" id="PS51384"/>
    </source>
</evidence>
<dbReference type="Pfam" id="PF00042">
    <property type="entry name" value="Globin"/>
    <property type="match status" value="1"/>
</dbReference>
<keyword evidence="8" id="KW-0520">NAD</keyword>
<keyword evidence="11" id="KW-0561">Oxygen transport</keyword>
<protein>
    <recommendedName>
        <fullName evidence="4">nitric oxide dioxygenase</fullName>
        <ecNumber evidence="4">1.14.12.17</ecNumber>
    </recommendedName>
</protein>
<evidence type="ECO:0000256" key="11">
    <source>
        <dbReference type="RuleBase" id="RU000356"/>
    </source>
</evidence>
<evidence type="ECO:0000256" key="7">
    <source>
        <dbReference type="ARBA" id="ARBA00023014"/>
    </source>
</evidence>
<dbReference type="CDD" id="cd19753">
    <property type="entry name" value="Mb-like_oxidoreductase"/>
    <property type="match status" value="1"/>
</dbReference>
<accession>A0ABS0D2A1</accession>